<protein>
    <submittedName>
        <fullName evidence="1">Uncharacterized protein</fullName>
    </submittedName>
</protein>
<dbReference type="Proteomes" id="UP000887159">
    <property type="component" value="Unassembled WGS sequence"/>
</dbReference>
<evidence type="ECO:0000313" key="1">
    <source>
        <dbReference type="EMBL" id="GFY25041.1"/>
    </source>
</evidence>
<proteinExistence type="predicted"/>
<reference evidence="1" key="1">
    <citation type="submission" date="2020-08" db="EMBL/GenBank/DDBJ databases">
        <title>Multicomponent nature underlies the extraordinary mechanical properties of spider dragline silk.</title>
        <authorList>
            <person name="Kono N."/>
            <person name="Nakamura H."/>
            <person name="Mori M."/>
            <person name="Yoshida Y."/>
            <person name="Ohtoshi R."/>
            <person name="Malay A.D."/>
            <person name="Moran D.A.P."/>
            <person name="Tomita M."/>
            <person name="Numata K."/>
            <person name="Arakawa K."/>
        </authorList>
    </citation>
    <scope>NUCLEOTIDE SEQUENCE</scope>
</reference>
<dbReference type="EMBL" id="BMAU01021370">
    <property type="protein sequence ID" value="GFY25041.1"/>
    <property type="molecule type" value="Genomic_DNA"/>
</dbReference>
<gene>
    <name evidence="1" type="ORF">TNCV_2692321</name>
</gene>
<organism evidence="1 2">
    <name type="scientific">Trichonephila clavipes</name>
    <name type="common">Golden silk orbweaver</name>
    <name type="synonym">Nephila clavipes</name>
    <dbReference type="NCBI Taxonomy" id="2585209"/>
    <lineage>
        <taxon>Eukaryota</taxon>
        <taxon>Metazoa</taxon>
        <taxon>Ecdysozoa</taxon>
        <taxon>Arthropoda</taxon>
        <taxon>Chelicerata</taxon>
        <taxon>Arachnida</taxon>
        <taxon>Araneae</taxon>
        <taxon>Araneomorphae</taxon>
        <taxon>Entelegynae</taxon>
        <taxon>Araneoidea</taxon>
        <taxon>Nephilidae</taxon>
        <taxon>Trichonephila</taxon>
    </lineage>
</organism>
<comment type="caution">
    <text evidence="1">The sequence shown here is derived from an EMBL/GenBank/DDBJ whole genome shotgun (WGS) entry which is preliminary data.</text>
</comment>
<evidence type="ECO:0000313" key="2">
    <source>
        <dbReference type="Proteomes" id="UP000887159"/>
    </source>
</evidence>
<sequence>MQYTPLKLLIIFKGNFCRRNCEWEIRQVLRYAEKRTEVLTPHPPNSRLGEEIESEMKREWGTPIDLRHIRGIFGRLPTSPIDRLPTPTCPPRSRPAW</sequence>
<name>A0A8X6VZ54_TRICX</name>
<accession>A0A8X6VZ54</accession>
<keyword evidence="2" id="KW-1185">Reference proteome</keyword>
<dbReference type="AlphaFoldDB" id="A0A8X6VZ54"/>